<dbReference type="PANTHER" id="PTHR43153:SF1">
    <property type="entry name" value="ELECTRON TRANSFER FLAVOPROTEIN SUBUNIT ALPHA, MITOCHONDRIAL"/>
    <property type="match status" value="1"/>
</dbReference>
<dbReference type="Pfam" id="PF00766">
    <property type="entry name" value="ETF_alpha"/>
    <property type="match status" value="1"/>
</dbReference>
<dbReference type="AlphaFoldDB" id="X1QN17"/>
<dbReference type="EMBL" id="BARV01029430">
    <property type="protein sequence ID" value="GAI44649.1"/>
    <property type="molecule type" value="Genomic_DNA"/>
</dbReference>
<dbReference type="InterPro" id="IPR014731">
    <property type="entry name" value="ETF_asu_C"/>
</dbReference>
<evidence type="ECO:0000259" key="1">
    <source>
        <dbReference type="Pfam" id="PF00766"/>
    </source>
</evidence>
<dbReference type="SUPFAM" id="SSF52467">
    <property type="entry name" value="DHS-like NAD/FAD-binding domain"/>
    <property type="match status" value="1"/>
</dbReference>
<evidence type="ECO:0000313" key="2">
    <source>
        <dbReference type="EMBL" id="GAI44649.1"/>
    </source>
</evidence>
<comment type="caution">
    <text evidence="2">The sequence shown here is derived from an EMBL/GenBank/DDBJ whole genome shotgun (WGS) entry which is preliminary data.</text>
</comment>
<gene>
    <name evidence="2" type="ORF">S06H3_46926</name>
</gene>
<dbReference type="InterPro" id="IPR001308">
    <property type="entry name" value="ETF_a/FixB"/>
</dbReference>
<dbReference type="GO" id="GO:0009055">
    <property type="term" value="F:electron transfer activity"/>
    <property type="evidence" value="ECO:0007669"/>
    <property type="project" value="InterPro"/>
</dbReference>
<organism evidence="2">
    <name type="scientific">marine sediment metagenome</name>
    <dbReference type="NCBI Taxonomy" id="412755"/>
    <lineage>
        <taxon>unclassified sequences</taxon>
        <taxon>metagenomes</taxon>
        <taxon>ecological metagenomes</taxon>
    </lineage>
</organism>
<dbReference type="GO" id="GO:0033539">
    <property type="term" value="P:fatty acid beta-oxidation using acyl-CoA dehydrogenase"/>
    <property type="evidence" value="ECO:0007669"/>
    <property type="project" value="TreeGrafter"/>
</dbReference>
<feature type="domain" description="Electron transfer flavoprotein alpha subunit C-terminal" evidence="1">
    <location>
        <begin position="2"/>
        <end position="51"/>
    </location>
</feature>
<accession>X1QN17</accession>
<name>X1QN17_9ZZZZ</name>
<dbReference type="GO" id="GO:0050660">
    <property type="term" value="F:flavin adenine dinucleotide binding"/>
    <property type="evidence" value="ECO:0007669"/>
    <property type="project" value="InterPro"/>
</dbReference>
<dbReference type="Gene3D" id="3.40.50.1220">
    <property type="entry name" value="TPP-binding domain"/>
    <property type="match status" value="1"/>
</dbReference>
<dbReference type="PANTHER" id="PTHR43153">
    <property type="entry name" value="ELECTRON TRANSFER FLAVOPROTEIN ALPHA"/>
    <property type="match status" value="1"/>
</dbReference>
<sequence length="97" mass="10036">MLKGAVGASRPPIDNGWAPAGLQVGLTGKIITPNLYIAVALSGASQHIAGCSGSKNIVAINKDPEANIFKVAHYGIVGDWKKVLPAFTEKVKELLAG</sequence>
<protein>
    <recommendedName>
        <fullName evidence="1">Electron transfer flavoprotein alpha subunit C-terminal domain-containing protein</fullName>
    </recommendedName>
</protein>
<proteinExistence type="predicted"/>
<dbReference type="InterPro" id="IPR029035">
    <property type="entry name" value="DHS-like_NAD/FAD-binding_dom"/>
</dbReference>
<reference evidence="2" key="1">
    <citation type="journal article" date="2014" name="Front. Microbiol.">
        <title>High frequency of phylogenetically diverse reductive dehalogenase-homologous genes in deep subseafloor sedimentary metagenomes.</title>
        <authorList>
            <person name="Kawai M."/>
            <person name="Futagami T."/>
            <person name="Toyoda A."/>
            <person name="Takaki Y."/>
            <person name="Nishi S."/>
            <person name="Hori S."/>
            <person name="Arai W."/>
            <person name="Tsubouchi T."/>
            <person name="Morono Y."/>
            <person name="Uchiyama I."/>
            <person name="Ito T."/>
            <person name="Fujiyama A."/>
            <person name="Inagaki F."/>
            <person name="Takami H."/>
        </authorList>
    </citation>
    <scope>NUCLEOTIDE SEQUENCE</scope>
    <source>
        <strain evidence="2">Expedition CK06-06</strain>
    </source>
</reference>